<dbReference type="InterPro" id="IPR042104">
    <property type="entry name" value="PKS_dehydratase_sf"/>
</dbReference>
<dbReference type="InterPro" id="IPR018201">
    <property type="entry name" value="Ketoacyl_synth_AS"/>
</dbReference>
<dbReference type="SMART" id="SM00823">
    <property type="entry name" value="PKS_PP"/>
    <property type="match status" value="1"/>
</dbReference>
<keyword evidence="6" id="KW-0511">Multifunctional enzyme</keyword>
<dbReference type="InterPro" id="IPR013968">
    <property type="entry name" value="PKS_KR"/>
</dbReference>
<dbReference type="EMBL" id="ML736754">
    <property type="protein sequence ID" value="KAE8406292.1"/>
    <property type="molecule type" value="Genomic_DNA"/>
</dbReference>
<evidence type="ECO:0000256" key="4">
    <source>
        <dbReference type="ARBA" id="ARBA00022857"/>
    </source>
</evidence>
<accession>A0A5N7DIL3</accession>
<dbReference type="PROSITE" id="PS50075">
    <property type="entry name" value="CARRIER"/>
    <property type="match status" value="1"/>
</dbReference>
<dbReference type="PANTHER" id="PTHR43775">
    <property type="entry name" value="FATTY ACID SYNTHASE"/>
    <property type="match status" value="1"/>
</dbReference>
<feature type="region of interest" description="C-terminal hotdog fold" evidence="8">
    <location>
        <begin position="1031"/>
        <end position="1178"/>
    </location>
</feature>
<dbReference type="RefSeq" id="XP_031943611.1">
    <property type="nucleotide sequence ID" value="XM_032089139.1"/>
</dbReference>
<dbReference type="InterPro" id="IPR020843">
    <property type="entry name" value="ER"/>
</dbReference>
<keyword evidence="1" id="KW-0596">Phosphopantetheine</keyword>
<dbReference type="GeneID" id="43673830"/>
<dbReference type="GO" id="GO:0004312">
    <property type="term" value="F:fatty acid synthase activity"/>
    <property type="evidence" value="ECO:0007669"/>
    <property type="project" value="TreeGrafter"/>
</dbReference>
<keyword evidence="13" id="KW-1185">Reference proteome</keyword>
<dbReference type="Proteomes" id="UP000325579">
    <property type="component" value="Unassembled WGS sequence"/>
</dbReference>
<dbReference type="Gene3D" id="3.40.50.720">
    <property type="entry name" value="NAD(P)-binding Rossmann-like Domain"/>
    <property type="match status" value="2"/>
</dbReference>
<dbReference type="Gene3D" id="1.10.1200.10">
    <property type="entry name" value="ACP-like"/>
    <property type="match status" value="1"/>
</dbReference>
<dbReference type="InterPro" id="IPR013154">
    <property type="entry name" value="ADH-like_N"/>
</dbReference>
<dbReference type="InterPro" id="IPR016036">
    <property type="entry name" value="Malonyl_transacylase_ACP-bd"/>
</dbReference>
<dbReference type="SUPFAM" id="SSF51735">
    <property type="entry name" value="NAD(P)-binding Rossmann-fold domains"/>
    <property type="match status" value="2"/>
</dbReference>
<dbReference type="InterPro" id="IPR013217">
    <property type="entry name" value="Methyltransf_12"/>
</dbReference>
<dbReference type="InterPro" id="IPR020841">
    <property type="entry name" value="PKS_Beta-ketoAc_synthase_dom"/>
</dbReference>
<evidence type="ECO:0000256" key="1">
    <source>
        <dbReference type="ARBA" id="ARBA00022450"/>
    </source>
</evidence>
<dbReference type="InterPro" id="IPR049900">
    <property type="entry name" value="PKS_mFAS_DH"/>
</dbReference>
<proteinExistence type="predicted"/>
<evidence type="ECO:0000313" key="13">
    <source>
        <dbReference type="Proteomes" id="UP000325579"/>
    </source>
</evidence>
<dbReference type="InterPro" id="IPR036291">
    <property type="entry name" value="NAD(P)-bd_dom_sf"/>
</dbReference>
<keyword evidence="3" id="KW-0808">Transferase</keyword>
<comment type="caution">
    <text evidence="8">Lacks conserved residue(s) required for the propagation of feature annotation.</text>
</comment>
<dbReference type="InterPro" id="IPR014030">
    <property type="entry name" value="Ketoacyl_synth_N"/>
</dbReference>
<dbReference type="SMART" id="SM00829">
    <property type="entry name" value="PKS_ER"/>
    <property type="match status" value="1"/>
</dbReference>
<feature type="region of interest" description="N-terminal hotdog fold" evidence="8">
    <location>
        <begin position="868"/>
        <end position="1001"/>
    </location>
</feature>
<dbReference type="SUPFAM" id="SSF50129">
    <property type="entry name" value="GroES-like"/>
    <property type="match status" value="1"/>
</dbReference>
<dbReference type="SMART" id="SM00825">
    <property type="entry name" value="PKS_KS"/>
    <property type="match status" value="1"/>
</dbReference>
<dbReference type="InterPro" id="IPR006162">
    <property type="entry name" value="Ppantetheine_attach_site"/>
</dbReference>
<dbReference type="GO" id="GO:0030639">
    <property type="term" value="P:polyketide biosynthetic process"/>
    <property type="evidence" value="ECO:0007669"/>
    <property type="project" value="UniProtKB-ARBA"/>
</dbReference>
<evidence type="ECO:0000259" key="11">
    <source>
        <dbReference type="PROSITE" id="PS52019"/>
    </source>
</evidence>
<dbReference type="Gene3D" id="3.40.50.150">
    <property type="entry name" value="Vaccinia Virus protein VP39"/>
    <property type="match status" value="1"/>
</dbReference>
<dbReference type="Gene3D" id="3.40.47.10">
    <property type="match status" value="1"/>
</dbReference>
<dbReference type="InterPro" id="IPR049552">
    <property type="entry name" value="PKS_DH_N"/>
</dbReference>
<dbReference type="InterPro" id="IPR001227">
    <property type="entry name" value="Ac_transferase_dom_sf"/>
</dbReference>
<dbReference type="SMART" id="SM00826">
    <property type="entry name" value="PKS_DH"/>
    <property type="match status" value="1"/>
</dbReference>
<dbReference type="SUPFAM" id="SSF47336">
    <property type="entry name" value="ACP-like"/>
    <property type="match status" value="1"/>
</dbReference>
<evidence type="ECO:0000313" key="12">
    <source>
        <dbReference type="EMBL" id="KAE8406292.1"/>
    </source>
</evidence>
<dbReference type="Gene3D" id="3.40.366.10">
    <property type="entry name" value="Malonyl-Coenzyme A Acyl Carrier Protein, domain 2"/>
    <property type="match status" value="1"/>
</dbReference>
<evidence type="ECO:0000256" key="3">
    <source>
        <dbReference type="ARBA" id="ARBA00022679"/>
    </source>
</evidence>
<dbReference type="SUPFAM" id="SSF53901">
    <property type="entry name" value="Thiolase-like"/>
    <property type="match status" value="1"/>
</dbReference>
<dbReference type="SUPFAM" id="SSF55048">
    <property type="entry name" value="Probable ACP-binding domain of malonyl-CoA ACP transacylase"/>
    <property type="match status" value="1"/>
</dbReference>
<dbReference type="Gene3D" id="3.30.70.3290">
    <property type="match status" value="1"/>
</dbReference>
<evidence type="ECO:0008006" key="14">
    <source>
        <dbReference type="Google" id="ProtNLM"/>
    </source>
</evidence>
<evidence type="ECO:0000256" key="7">
    <source>
        <dbReference type="ARBA" id="ARBA00023315"/>
    </source>
</evidence>
<feature type="domain" description="PKS/mFAS DH" evidence="11">
    <location>
        <begin position="868"/>
        <end position="1178"/>
    </location>
</feature>
<dbReference type="GO" id="GO:0031177">
    <property type="term" value="F:phosphopantetheine binding"/>
    <property type="evidence" value="ECO:0007669"/>
    <property type="project" value="InterPro"/>
</dbReference>
<dbReference type="PANTHER" id="PTHR43775:SF29">
    <property type="entry name" value="ASPERFURANONE POLYKETIDE SYNTHASE AFOG-RELATED"/>
    <property type="match status" value="1"/>
</dbReference>
<dbReference type="Pfam" id="PF21089">
    <property type="entry name" value="PKS_DH_N"/>
    <property type="match status" value="1"/>
</dbReference>
<dbReference type="Pfam" id="PF00109">
    <property type="entry name" value="ketoacyl-synt"/>
    <property type="match status" value="1"/>
</dbReference>
<protein>
    <recommendedName>
        <fullName evidence="14">Polyketide synthase</fullName>
    </recommendedName>
</protein>
<dbReference type="CDD" id="cd05274">
    <property type="entry name" value="KR_FAS_SDR_x"/>
    <property type="match status" value="1"/>
</dbReference>
<dbReference type="CDD" id="cd00833">
    <property type="entry name" value="PKS"/>
    <property type="match status" value="1"/>
</dbReference>
<dbReference type="Pfam" id="PF00698">
    <property type="entry name" value="Acyl_transf_1"/>
    <property type="match status" value="1"/>
</dbReference>
<dbReference type="Pfam" id="PF13602">
    <property type="entry name" value="ADH_zinc_N_2"/>
    <property type="match status" value="1"/>
</dbReference>
<dbReference type="InterPro" id="IPR036736">
    <property type="entry name" value="ACP-like_sf"/>
</dbReference>
<dbReference type="Pfam" id="PF08240">
    <property type="entry name" value="ADH_N"/>
    <property type="match status" value="1"/>
</dbReference>
<evidence type="ECO:0000256" key="6">
    <source>
        <dbReference type="ARBA" id="ARBA00023268"/>
    </source>
</evidence>
<dbReference type="InterPro" id="IPR011032">
    <property type="entry name" value="GroES-like_sf"/>
</dbReference>
<dbReference type="SMART" id="SM00827">
    <property type="entry name" value="PKS_AT"/>
    <property type="match status" value="1"/>
</dbReference>
<dbReference type="PROSITE" id="PS00606">
    <property type="entry name" value="KS3_1"/>
    <property type="match status" value="1"/>
</dbReference>
<dbReference type="Pfam" id="PF08659">
    <property type="entry name" value="KR"/>
    <property type="match status" value="1"/>
</dbReference>
<dbReference type="InterPro" id="IPR016035">
    <property type="entry name" value="Acyl_Trfase/lysoPLipase"/>
</dbReference>
<reference evidence="12 13" key="1">
    <citation type="submission" date="2019-04" db="EMBL/GenBank/DDBJ databases">
        <authorList>
            <consortium name="DOE Joint Genome Institute"/>
            <person name="Mondo S."/>
            <person name="Kjaerbolling I."/>
            <person name="Vesth T."/>
            <person name="Frisvad J.C."/>
            <person name="Nybo J.L."/>
            <person name="Theobald S."/>
            <person name="Kildgaard S."/>
            <person name="Isbrandt T."/>
            <person name="Kuo A."/>
            <person name="Sato A."/>
            <person name="Lyhne E.K."/>
            <person name="Kogle M.E."/>
            <person name="Wiebenga A."/>
            <person name="Kun R.S."/>
            <person name="Lubbers R.J."/>
            <person name="Makela M.R."/>
            <person name="Barry K."/>
            <person name="Chovatia M."/>
            <person name="Clum A."/>
            <person name="Daum C."/>
            <person name="Haridas S."/>
            <person name="He G."/>
            <person name="LaButti K."/>
            <person name="Lipzen A."/>
            <person name="Riley R."/>
            <person name="Salamov A."/>
            <person name="Simmons B.A."/>
            <person name="Magnuson J.K."/>
            <person name="Henrissat B."/>
            <person name="Mortensen U.H."/>
            <person name="Larsen T.O."/>
            <person name="Devries R.P."/>
            <person name="Grigoriev I.V."/>
            <person name="Machida M."/>
            <person name="Baker S.E."/>
            <person name="Andersen M.R."/>
            <person name="Cantor M.N."/>
            <person name="Hua S.X."/>
        </authorList>
    </citation>
    <scope>NUCLEOTIDE SEQUENCE [LARGE SCALE GENOMIC DNA]</scope>
    <source>
        <strain evidence="12 13">CBS 119388</strain>
    </source>
</reference>
<keyword evidence="2" id="KW-0597">Phosphoprotein</keyword>
<evidence type="ECO:0000259" key="9">
    <source>
        <dbReference type="PROSITE" id="PS50075"/>
    </source>
</evidence>
<keyword evidence="7" id="KW-0012">Acyltransferase</keyword>
<dbReference type="InterPro" id="IPR029063">
    <property type="entry name" value="SAM-dependent_MTases_sf"/>
</dbReference>
<dbReference type="PROSITE" id="PS00012">
    <property type="entry name" value="PHOSPHOPANTETHEINE"/>
    <property type="match status" value="1"/>
</dbReference>
<dbReference type="Pfam" id="PF23297">
    <property type="entry name" value="ACP_SdgA_C"/>
    <property type="match status" value="1"/>
</dbReference>
<dbReference type="Pfam" id="PF23114">
    <property type="entry name" value="NAD-bd_HRPKS_sdrA"/>
    <property type="match status" value="1"/>
</dbReference>
<dbReference type="Pfam" id="PF08242">
    <property type="entry name" value="Methyltransf_12"/>
    <property type="match status" value="1"/>
</dbReference>
<dbReference type="GO" id="GO:0006633">
    <property type="term" value="P:fatty acid biosynthetic process"/>
    <property type="evidence" value="ECO:0007669"/>
    <property type="project" value="InterPro"/>
</dbReference>
<dbReference type="GO" id="GO:0004315">
    <property type="term" value="F:3-oxoacyl-[acyl-carrier-protein] synthase activity"/>
    <property type="evidence" value="ECO:0007669"/>
    <property type="project" value="InterPro"/>
</dbReference>
<feature type="domain" description="Carrier" evidence="9">
    <location>
        <begin position="2331"/>
        <end position="2410"/>
    </location>
</feature>
<dbReference type="InterPro" id="IPR057326">
    <property type="entry name" value="KR_dom"/>
</dbReference>
<dbReference type="SMART" id="SM00822">
    <property type="entry name" value="PKS_KR"/>
    <property type="match status" value="1"/>
</dbReference>
<evidence type="ECO:0000256" key="5">
    <source>
        <dbReference type="ARBA" id="ARBA00023002"/>
    </source>
</evidence>
<dbReference type="PROSITE" id="PS52019">
    <property type="entry name" value="PKS_MFAS_DH"/>
    <property type="match status" value="1"/>
</dbReference>
<evidence type="ECO:0000256" key="2">
    <source>
        <dbReference type="ARBA" id="ARBA00022553"/>
    </source>
</evidence>
<dbReference type="CDD" id="cd05195">
    <property type="entry name" value="enoyl_red"/>
    <property type="match status" value="1"/>
</dbReference>
<dbReference type="PROSITE" id="PS52004">
    <property type="entry name" value="KS3_2"/>
    <property type="match status" value="1"/>
</dbReference>
<evidence type="ECO:0000259" key="10">
    <source>
        <dbReference type="PROSITE" id="PS52004"/>
    </source>
</evidence>
<sequence length="2415" mass="266336">MNPSLEPLAITGISLKFPGDAVSAESFWKLITEGRLTMRDYPPDRSNIDAFYHADHGQAMDPQQRLILETVYHAFENAGMTLDQASGSKTCVYAGSFGHDYSTMQVKDPIDLPKFSATGTGMTILSNRVSWFLNLTGPSATIDTACSSSLMAVDLACQSIWSGDSSMGVAIGSNVIIGLDTSLPLDNLGLLSSDSRSYSFDQRGNGYARGEGVGVLVLRPLKDAIDHNDTNRAVIRSSGSNQDGRTQGITHPSMDIQQKLILDTYKKANLDLSLTSYVEAHGTGSVKSTIGHPEGASGIAGVIKTVIALEKGIIPPNSDFQQLNPRNDDVYLPSVSSFGFGGSNSHIVLDDAYHSLQASHAKANHNTTVYESNGLSKQGISSPMLLVLSSTDEDGFSRLKDALGPFFSSLNTPITEKQHLLNNLAYTLSLRRSHLSWRTFAVVYPDDDWSHLIDNLGAPQHTINSPNLAFIFSGKGAQWYAMGRELLDAYLVFRESIRAAGAYIQTFGCQWDLIGCNGLHIADELRKGEAESNVNKTEYSQIVCTALQIALVDLLHHVGIVPEAVVGHSSGEIAAAYCAHAITRESAWKIAFYRGLWTSKLERFSSINGAMLAVTLSPQAIAPFFKRTSTHYSALRLTVACINSPHSVTVSGEQQQIDTLKERLKVRVAYHSFQMNEIETQYHQAMGLVEGTDHRGKRPNILSSVTGTWISHSEMRSASYWVQNLVSTVNFCDALSTFCSDTTDVAVKKLDGSHRNALRMRHLLDVGPHSVLQGPVKNIQKGIRGSAATYHPLLVRGKSAVETFLQAVGHLYASGYPTIMSRVNPCSSKQEKPMCLPSLPEYPFNHSRSYWHESQISRNQRLPKVNKNDLLGMPESNWNPLEPRWRHIIRASDLPWIKDHQVSGTVIYPAAGMLVMAIEAVKQLASRERVISRFKFEDTAVLATIRIPPGDGGVETAFYMRPQEAIETKSSQLFSFTLCTYVNEIWLENCHGRIHIMYKPVEPDPVNGNKVEREDLADSLSCFSKARERCTSLVYRDVIYHHLAKCGYEFGKAFRQIHTLATGGKSEHEVVGDMNNFQVSTQYIIHTTTLGGILQTISWSMTKGGTITVPGVVQTYIGCMWVAGESSACNILKTHTVTETSANGTLLTSIKVFDQDLREVIVSIEGLKSTATTSKSYAESTNAVDDQLCHYFEWKPDINLLSNEEIHALCQTAYPNLSIPKDFLVELDFLVMFRTMETKYIDWMTHHKGRLLKGELIFSTEPWKSRFSDSKYIQGVESRVMSKSKQGKLLVKVARHLLEFLNNELDPLALFYQDDMAKGYYAELVRLVVSIGLHRSNAYFMYLEKYVDLLAHSNPQMNILEVRAGTGCATAALLRILRNDNEQKPMNPKYAHWEYTDISRLFLGDAAKHFASEGSRMAFKLLHIEEDLADQGFEYATYDLLLACMVFHATSDLTRTLTHARKLLKPGGKLILVELMNACAIRSAAAFGLLDGWWFNSEPYRSLGPSADESQWNSLLLSTGYAGCEIFSPDYDDQTCHEIAVIISTATQSTSQSASDQPIDIVYEPNDLRQVNPNQDAIPSSKVTLQVFLLEYQKPLLYDIREGLYNRLQALLLSTDPILWVTSGGGKLCSQPKSHLIDGLFRVLPEEDRNRSRYVLALDPMENPEVPHYEAIAKLTERILSATEVIDTEYIESNGLLHIPRLTVGPVLNKAVSDRERVDAETKQKFGSGPPLKLDVSSPCMSNGFKFIEDCSAQRPLRPNDIEIQNRSVRINFRDLLVSLGQLESNQMGLECAGVVVRVGNSCRRIKVGDRVVALHSSAFSTLVRIPERGPVAVIPTGMSYADAASIPVSFVTSYITLRQAASLQSGESILIHSGAGGTGQAAIHIAQYLGAEIYTTVWSEAKKQLLIDTYGIPENHIFSSRTAGKGVDVVINSLSGDAMLASWECIAAYGRFIETGKRDILSNNSLPLGMFARNTTFRGFDLMGMMMDRPDICLSALEDILSLMSKGILRPVQPLTSYGIGEIEAAVRFMQTGKHQGKLVLEIQMDDMVMTVLDRKPNFTCDGSATYVIAGGLGGIGQSIAAWLVDRGVRNLLLFSRSGAERTESIKFINYLHSKGARVIAPVCDISNESALSRVLEEWQSQLPPIKGCIQAAMTLQDTSYKDWETAVKPKVQGSWNLHCLLPKGMEFFILLSSQTGIVGAHGQANYAAGDTFQDALARYRVNQGERAASLDLGRITYTGAVASNQKLLQRCQSNSVRVPVTEAELKGLIDCYSSPLHGYELDCQPIIGVYPRVRERGSGTPTWLEKPLFNRGQNFQVAAAIRNAQSLPAGSQAVTRALTAKLSHALALDEKEINPDKHLSKYGVDSLVAVELRTWFAGELKANIAIFDFIGSTGATIAQLAASRSKLQKGYSA</sequence>
<dbReference type="Gene3D" id="3.10.129.110">
    <property type="entry name" value="Polyketide synthase dehydratase"/>
    <property type="match status" value="1"/>
</dbReference>
<dbReference type="InterPro" id="IPR020806">
    <property type="entry name" value="PKS_PP-bd"/>
</dbReference>
<dbReference type="Pfam" id="PF14765">
    <property type="entry name" value="PS-DH"/>
    <property type="match status" value="1"/>
</dbReference>
<dbReference type="InterPro" id="IPR050091">
    <property type="entry name" value="PKS_NRPS_Biosynth_Enz"/>
</dbReference>
<keyword evidence="4" id="KW-0521">NADP</keyword>
<dbReference type="CDD" id="cd02440">
    <property type="entry name" value="AdoMet_MTases"/>
    <property type="match status" value="1"/>
</dbReference>
<dbReference type="InterPro" id="IPR016039">
    <property type="entry name" value="Thiolase-like"/>
</dbReference>
<gene>
    <name evidence="12" type="ORF">BDV37DRAFT_292236</name>
</gene>
<name>A0A5N7DIL3_9EURO</name>
<feature type="domain" description="Ketosynthase family 3 (KS3)" evidence="10">
    <location>
        <begin position="1"/>
        <end position="351"/>
    </location>
</feature>
<organism evidence="12 13">
    <name type="scientific">Aspergillus pseudonomiae</name>
    <dbReference type="NCBI Taxonomy" id="1506151"/>
    <lineage>
        <taxon>Eukaryota</taxon>
        <taxon>Fungi</taxon>
        <taxon>Dikarya</taxon>
        <taxon>Ascomycota</taxon>
        <taxon>Pezizomycotina</taxon>
        <taxon>Eurotiomycetes</taxon>
        <taxon>Eurotiomycetidae</taxon>
        <taxon>Eurotiales</taxon>
        <taxon>Aspergillaceae</taxon>
        <taxon>Aspergillus</taxon>
        <taxon>Aspergillus subgen. Circumdati</taxon>
    </lineage>
</organism>
<dbReference type="InterPro" id="IPR009081">
    <property type="entry name" value="PP-bd_ACP"/>
</dbReference>
<dbReference type="InterPro" id="IPR049551">
    <property type="entry name" value="PKS_DH_C"/>
</dbReference>
<dbReference type="Pfam" id="PF02801">
    <property type="entry name" value="Ketoacyl-synt_C"/>
    <property type="match status" value="1"/>
</dbReference>
<dbReference type="InterPro" id="IPR014043">
    <property type="entry name" value="Acyl_transferase_dom"/>
</dbReference>
<dbReference type="Gene3D" id="3.90.180.10">
    <property type="entry name" value="Medium-chain alcohol dehydrogenases, catalytic domain"/>
    <property type="match status" value="1"/>
</dbReference>
<evidence type="ECO:0000256" key="8">
    <source>
        <dbReference type="PROSITE-ProRule" id="PRU01363"/>
    </source>
</evidence>
<dbReference type="SUPFAM" id="SSF53335">
    <property type="entry name" value="S-adenosyl-L-methionine-dependent methyltransferases"/>
    <property type="match status" value="1"/>
</dbReference>
<dbReference type="GO" id="GO:0016491">
    <property type="term" value="F:oxidoreductase activity"/>
    <property type="evidence" value="ECO:0007669"/>
    <property type="project" value="UniProtKB-KW"/>
</dbReference>
<dbReference type="InterPro" id="IPR020807">
    <property type="entry name" value="PKS_DH"/>
</dbReference>
<keyword evidence="5" id="KW-0560">Oxidoreductase</keyword>
<dbReference type="InterPro" id="IPR014031">
    <property type="entry name" value="Ketoacyl_synth_C"/>
</dbReference>
<dbReference type="SUPFAM" id="SSF52151">
    <property type="entry name" value="FabD/lysophospholipase-like"/>
    <property type="match status" value="1"/>
</dbReference>
<dbReference type="OrthoDB" id="329835at2759"/>
<dbReference type="InterPro" id="IPR056501">
    <property type="entry name" value="NAD-bd_HRPKS_sdrA"/>
</dbReference>